<dbReference type="InterPro" id="IPR052947">
    <property type="entry name" value="T6SS_Hcp1_domain"/>
</dbReference>
<name>A0ABX9NW91_9GAMM</name>
<dbReference type="GeneID" id="88079740"/>
<comment type="caution">
    <text evidence="1">The sequence shown here is derived from an EMBL/GenBank/DDBJ whole genome shotgun (WGS) entry which is preliminary data.</text>
</comment>
<organism evidence="1 2">
    <name type="scientific">Rahnella inusitata</name>
    <dbReference type="NCBI Taxonomy" id="58169"/>
    <lineage>
        <taxon>Bacteria</taxon>
        <taxon>Pseudomonadati</taxon>
        <taxon>Pseudomonadota</taxon>
        <taxon>Gammaproteobacteria</taxon>
        <taxon>Enterobacterales</taxon>
        <taxon>Yersiniaceae</taxon>
        <taxon>Rahnella</taxon>
    </lineage>
</organism>
<dbReference type="Pfam" id="PF05638">
    <property type="entry name" value="T6SS_HCP"/>
    <property type="match status" value="1"/>
</dbReference>
<dbReference type="PANTHER" id="PTHR34319">
    <property type="entry name" value="MAJOR EXPORTED PROTEIN"/>
    <property type="match status" value="1"/>
</dbReference>
<dbReference type="Proteomes" id="UP000284119">
    <property type="component" value="Unassembled WGS sequence"/>
</dbReference>
<dbReference type="InterPro" id="IPR008514">
    <property type="entry name" value="T6SS_Hcp"/>
</dbReference>
<dbReference type="SUPFAM" id="SSF141452">
    <property type="entry name" value="Hcp1-like"/>
    <property type="match status" value="1"/>
</dbReference>
<accession>A0ABX9NW91</accession>
<dbReference type="Gene3D" id="2.30.110.20">
    <property type="entry name" value="Hcp1-like"/>
    <property type="match status" value="1"/>
</dbReference>
<sequence length="163" mass="18607">MAIPAYLWLKDDGGTEVKGSVDVHNREGSIEVLSFTHGLHIPTDCNTGKLTGTRIHGAFTFGKEFDRSSTYLYKAVATGQTLKSAEMKWYHINDAGYEVEYFNMLLENVKIVSVTPVMNHCKDPNSLHLNHMEYVDMRYEKITWKHCDGNLIYTDAWNERVTA</sequence>
<evidence type="ECO:0000313" key="1">
    <source>
        <dbReference type="EMBL" id="RJT11179.1"/>
    </source>
</evidence>
<dbReference type="EMBL" id="RAHG01000009">
    <property type="protein sequence ID" value="RJT11179.1"/>
    <property type="molecule type" value="Genomic_DNA"/>
</dbReference>
<protein>
    <submittedName>
        <fullName evidence="1">Type VI secretion system tube protein Hcp</fullName>
    </submittedName>
</protein>
<gene>
    <name evidence="1" type="primary">hcp</name>
    <name evidence="1" type="ORF">D5396_17455</name>
</gene>
<dbReference type="PANTHER" id="PTHR34319:SF6">
    <property type="entry name" value="MAJOR EXPORTED PROTEIN"/>
    <property type="match status" value="1"/>
</dbReference>
<dbReference type="NCBIfam" id="TIGR03344">
    <property type="entry name" value="VI_effect_Hcp1"/>
    <property type="match status" value="1"/>
</dbReference>
<reference evidence="1 2" key="1">
    <citation type="submission" date="2018-09" db="EMBL/GenBank/DDBJ databases">
        <authorList>
            <person name="Le Fleche-Mateos A."/>
        </authorList>
    </citation>
    <scope>NUCLEOTIDE SEQUENCE [LARGE SCALE GENOMIC DNA]</scope>
    <source>
        <strain evidence="1 2">DSM 30078</strain>
    </source>
</reference>
<proteinExistence type="predicted"/>
<evidence type="ECO:0000313" key="2">
    <source>
        <dbReference type="Proteomes" id="UP000284119"/>
    </source>
</evidence>
<keyword evidence="2" id="KW-1185">Reference proteome</keyword>
<dbReference type="RefSeq" id="WP_112164765.1">
    <property type="nucleotide sequence ID" value="NZ_CP065024.1"/>
</dbReference>
<dbReference type="InterPro" id="IPR036624">
    <property type="entry name" value="Hcp1-lik_sf"/>
</dbReference>